<dbReference type="InterPro" id="IPR029475">
    <property type="entry name" value="DUF6807"/>
</dbReference>
<protein>
    <recommendedName>
        <fullName evidence="4">Methane oxygenase PmoA</fullName>
    </recommendedName>
</protein>
<accession>A0A518DLD7</accession>
<sequence length="319" mass="35545" precursor="true">MMRFVFSALLLSCTLATAAADESRAIVATRTDQGIRFAEQGGDGILFYQRVAKSQEGKFARANYLHPLYDLDGAVLTEDFPADHLHQRGVYWAWHQLRVNGKNAGDGWALKGLRWQVEEAQIEPDDGHSASLRLRVTWLSELLADKAGESLPVVEETTTIRVYRQENDARRIDFEIGLRALHPQVEIGGSEDPKGYSGFSVRARLPQEVQFVGVEGPVEPEKTALEAGPVIDLSARFDKATSGVAILQHPSLPKYPQTWILRRQKSMQNPVYPGRNAVVLPTDAPQVLRYRLVVHRGAGEPQLLRKWQADYAADQAVSP</sequence>
<proteinExistence type="predicted"/>
<dbReference type="Proteomes" id="UP000317648">
    <property type="component" value="Chromosome"/>
</dbReference>
<gene>
    <name evidence="2" type="ORF">Pla8534_03960</name>
</gene>
<feature type="chain" id="PRO_5021722836" description="Methane oxygenase PmoA" evidence="1">
    <location>
        <begin position="19"/>
        <end position="319"/>
    </location>
</feature>
<dbReference type="AlphaFoldDB" id="A0A518DLD7"/>
<dbReference type="KEGG" id="lcre:Pla8534_03960"/>
<reference evidence="2 3" key="1">
    <citation type="submission" date="2019-02" db="EMBL/GenBank/DDBJ databases">
        <title>Deep-cultivation of Planctomycetes and their phenomic and genomic characterization uncovers novel biology.</title>
        <authorList>
            <person name="Wiegand S."/>
            <person name="Jogler M."/>
            <person name="Boedeker C."/>
            <person name="Pinto D."/>
            <person name="Vollmers J."/>
            <person name="Rivas-Marin E."/>
            <person name="Kohn T."/>
            <person name="Peeters S.H."/>
            <person name="Heuer A."/>
            <person name="Rast P."/>
            <person name="Oberbeckmann S."/>
            <person name="Bunk B."/>
            <person name="Jeske O."/>
            <person name="Meyerdierks A."/>
            <person name="Storesund J.E."/>
            <person name="Kallscheuer N."/>
            <person name="Luecker S."/>
            <person name="Lage O.M."/>
            <person name="Pohl T."/>
            <person name="Merkel B.J."/>
            <person name="Hornburger P."/>
            <person name="Mueller R.-W."/>
            <person name="Bruemmer F."/>
            <person name="Labrenz M."/>
            <person name="Spormann A.M."/>
            <person name="Op den Camp H."/>
            <person name="Overmann J."/>
            <person name="Amann R."/>
            <person name="Jetten M.S.M."/>
            <person name="Mascher T."/>
            <person name="Medema M.H."/>
            <person name="Devos D.P."/>
            <person name="Kaster A.-K."/>
            <person name="Ovreas L."/>
            <person name="Rohde M."/>
            <person name="Galperin M.Y."/>
            <person name="Jogler C."/>
        </authorList>
    </citation>
    <scope>NUCLEOTIDE SEQUENCE [LARGE SCALE GENOMIC DNA]</scope>
    <source>
        <strain evidence="2 3">Pla85_3_4</strain>
    </source>
</reference>
<keyword evidence="1" id="KW-0732">Signal</keyword>
<evidence type="ECO:0000313" key="2">
    <source>
        <dbReference type="EMBL" id="QDU92648.1"/>
    </source>
</evidence>
<evidence type="ECO:0000313" key="3">
    <source>
        <dbReference type="Proteomes" id="UP000317648"/>
    </source>
</evidence>
<organism evidence="2 3">
    <name type="scientific">Lignipirellula cremea</name>
    <dbReference type="NCBI Taxonomy" id="2528010"/>
    <lineage>
        <taxon>Bacteria</taxon>
        <taxon>Pseudomonadati</taxon>
        <taxon>Planctomycetota</taxon>
        <taxon>Planctomycetia</taxon>
        <taxon>Pirellulales</taxon>
        <taxon>Pirellulaceae</taxon>
        <taxon>Lignipirellula</taxon>
    </lineage>
</organism>
<name>A0A518DLD7_9BACT</name>
<evidence type="ECO:0008006" key="4">
    <source>
        <dbReference type="Google" id="ProtNLM"/>
    </source>
</evidence>
<dbReference type="OrthoDB" id="242375at2"/>
<evidence type="ECO:0000256" key="1">
    <source>
        <dbReference type="SAM" id="SignalP"/>
    </source>
</evidence>
<dbReference type="Pfam" id="PF14100">
    <property type="entry name" value="DUF6807"/>
    <property type="match status" value="1"/>
</dbReference>
<dbReference type="RefSeq" id="WP_145048785.1">
    <property type="nucleotide sequence ID" value="NZ_CP036433.1"/>
</dbReference>
<dbReference type="EMBL" id="CP036433">
    <property type="protein sequence ID" value="QDU92648.1"/>
    <property type="molecule type" value="Genomic_DNA"/>
</dbReference>
<keyword evidence="3" id="KW-1185">Reference proteome</keyword>
<feature type="signal peptide" evidence="1">
    <location>
        <begin position="1"/>
        <end position="18"/>
    </location>
</feature>